<organism evidence="2">
    <name type="scientific">Fish-associated ambidensovirus</name>
    <dbReference type="NCBI Taxonomy" id="3003963"/>
    <lineage>
        <taxon>Viruses</taxon>
        <taxon>Monodnaviria</taxon>
        <taxon>Shotokuvirae</taxon>
        <taxon>Cossaviricota</taxon>
        <taxon>Quintoviricetes</taxon>
        <taxon>Piccovirales</taxon>
        <taxon>Parvoviridae</taxon>
        <taxon>Densovirinae</taxon>
        <taxon>Ambidensovirus</taxon>
    </lineage>
</organism>
<dbReference type="EMBL" id="OP933697">
    <property type="protein sequence ID" value="WAQ80634.1"/>
    <property type="molecule type" value="Genomic_DNA"/>
</dbReference>
<feature type="compositionally biased region" description="Basic and acidic residues" evidence="1">
    <location>
        <begin position="9"/>
        <end position="24"/>
    </location>
</feature>
<evidence type="ECO:0000313" key="2">
    <source>
        <dbReference type="EMBL" id="WAQ80634.1"/>
    </source>
</evidence>
<accession>A0A9E9G0L1</accession>
<feature type="region of interest" description="Disordered" evidence="1">
    <location>
        <begin position="1"/>
        <end position="47"/>
    </location>
</feature>
<feature type="compositionally biased region" description="Low complexity" evidence="1">
    <location>
        <begin position="25"/>
        <end position="38"/>
    </location>
</feature>
<reference evidence="2" key="1">
    <citation type="submission" date="2022-11" db="EMBL/GenBank/DDBJ databases">
        <title>Viral composition of fish in Lhasa River revealed by metagenomics.</title>
        <authorList>
            <person name="Xi Y."/>
            <person name="Zhang W."/>
        </authorList>
    </citation>
    <scope>NUCLEOTIDE SEQUENCE</scope>
    <source>
        <strain evidence="2">Fi103par2</strain>
    </source>
</reference>
<proteinExistence type="predicted"/>
<protein>
    <submittedName>
        <fullName evidence="2">Capsid protein</fullName>
    </submittedName>
</protein>
<feature type="compositionally biased region" description="Gly residues" evidence="1">
    <location>
        <begin position="165"/>
        <end position="177"/>
    </location>
</feature>
<evidence type="ECO:0000256" key="1">
    <source>
        <dbReference type="SAM" id="MobiDB-lite"/>
    </source>
</evidence>
<name>A0A9E9G0L1_9VIRU</name>
<feature type="region of interest" description="Disordered" evidence="1">
    <location>
        <begin position="109"/>
        <end position="179"/>
    </location>
</feature>
<sequence>MPKALPAAERQRRAAERADRDRARAQAYGDAQRAARGAEPVRYSRGARTDRRIYHGDAEHNANEVQPGLGRSLANAAGQFAVDQIEDPLGRMAGQAVLNVIARHGQTPQAVNSQIGRPLSGRPMSGVGTPYEMSDDEGENFDPQAPFGNQARPEQADTEPMLTTGEGGGGGAPGGALQGQQGTCISRPLVLPSMVMRQTFTRRFKVLIESISDRWGHVVYTPVLPGNSIVGLSYQGSCLFNIPHNTYMLYMDNHNFNGLVKNPMWTKTQVLGTSVELKNMQYLTLNPTGTGEAQMTASSLYQHETIILDPGSELDEDVVTVRRDAQHMPQDYFGPVATFGGPTLYQDMDPAWWGTEYSAGDSEKFLPANIAFDVTTNTAITAAYPRNVCSVMQSENPVSMMKLHWRNACTTYNGNAPPQKWVFGKGPVCYNEGWMSKKNPAQLDSDNWEAGTTCPNEEMFNPHNSYIGSAIRNQWFNNVPNYPSQRFAAADDGPFPLSSKVQGFVKHTPHIGIGILPRWKSNGDTDLVKVTGVLDLEYSMEMEFTRYMSGVFQWNYDNPAGAQRRNIMRAHVDHVPFAKMQYLDIPPWPIAIKDGSLEWGTAIHGAGASATVEPHFKTIPNLLGGAAVWDNSQIPLVNVPFAQ</sequence>